<reference evidence="4 5" key="1">
    <citation type="journal article" date="2019" name="Int. J. Syst. Evol. Microbiol.">
        <title>The Global Catalogue of Microorganisms (GCM) 10K type strain sequencing project: providing services to taxonomists for standard genome sequencing and annotation.</title>
        <authorList>
            <consortium name="The Broad Institute Genomics Platform"/>
            <consortium name="The Broad Institute Genome Sequencing Center for Infectious Disease"/>
            <person name="Wu L."/>
            <person name="Ma J."/>
        </authorList>
    </citation>
    <scope>NUCLEOTIDE SEQUENCE [LARGE SCALE GENOMIC DNA]</scope>
    <source>
        <strain evidence="4 5">JCM 17504</strain>
    </source>
</reference>
<comment type="caution">
    <text evidence="4">The sequence shown here is derived from an EMBL/GenBank/DDBJ whole genome shotgun (WGS) entry which is preliminary data.</text>
</comment>
<keyword evidence="1" id="KW-0808">Transferase</keyword>
<evidence type="ECO:0000256" key="1">
    <source>
        <dbReference type="ARBA" id="ARBA00022679"/>
    </source>
</evidence>
<dbReference type="InterPro" id="IPR050832">
    <property type="entry name" value="Bact_Acetyltransf"/>
</dbReference>
<proteinExistence type="predicted"/>
<dbReference type="CDD" id="cd04301">
    <property type="entry name" value="NAT_SF"/>
    <property type="match status" value="1"/>
</dbReference>
<protein>
    <recommendedName>
        <fullName evidence="3">N-acetyltransferase domain-containing protein</fullName>
    </recommendedName>
</protein>
<gene>
    <name evidence="4" type="ORF">GCM10025751_38360</name>
</gene>
<organism evidence="4 5">
    <name type="scientific">Haladaptatus pallidirubidus</name>
    <dbReference type="NCBI Taxonomy" id="1008152"/>
    <lineage>
        <taxon>Archaea</taxon>
        <taxon>Methanobacteriati</taxon>
        <taxon>Methanobacteriota</taxon>
        <taxon>Stenosarchaea group</taxon>
        <taxon>Halobacteria</taxon>
        <taxon>Halobacteriales</taxon>
        <taxon>Haladaptataceae</taxon>
        <taxon>Haladaptatus</taxon>
    </lineage>
</organism>
<dbReference type="EMBL" id="BAABKX010000015">
    <property type="protein sequence ID" value="GAA5056908.1"/>
    <property type="molecule type" value="Genomic_DNA"/>
</dbReference>
<dbReference type="InterPro" id="IPR016181">
    <property type="entry name" value="Acyl_CoA_acyltransferase"/>
</dbReference>
<dbReference type="Gene3D" id="3.40.630.30">
    <property type="match status" value="1"/>
</dbReference>
<dbReference type="Pfam" id="PF00583">
    <property type="entry name" value="Acetyltransf_1"/>
    <property type="match status" value="1"/>
</dbReference>
<name>A0AAV3ULF1_9EURY</name>
<dbReference type="RefSeq" id="WP_227774039.1">
    <property type="nucleotide sequence ID" value="NZ_BAABKX010000015.1"/>
</dbReference>
<keyword evidence="5" id="KW-1185">Reference proteome</keyword>
<dbReference type="SUPFAM" id="SSF55729">
    <property type="entry name" value="Acyl-CoA N-acyltransferases (Nat)"/>
    <property type="match status" value="1"/>
</dbReference>
<dbReference type="InterPro" id="IPR000182">
    <property type="entry name" value="GNAT_dom"/>
</dbReference>
<dbReference type="Proteomes" id="UP001501729">
    <property type="component" value="Unassembled WGS sequence"/>
</dbReference>
<dbReference type="PROSITE" id="PS51186">
    <property type="entry name" value="GNAT"/>
    <property type="match status" value="1"/>
</dbReference>
<evidence type="ECO:0000256" key="2">
    <source>
        <dbReference type="ARBA" id="ARBA00023315"/>
    </source>
</evidence>
<keyword evidence="2" id="KW-0012">Acyltransferase</keyword>
<evidence type="ECO:0000259" key="3">
    <source>
        <dbReference type="PROSITE" id="PS51186"/>
    </source>
</evidence>
<evidence type="ECO:0000313" key="4">
    <source>
        <dbReference type="EMBL" id="GAA5056908.1"/>
    </source>
</evidence>
<feature type="domain" description="N-acetyltransferase" evidence="3">
    <location>
        <begin position="4"/>
        <end position="164"/>
    </location>
</feature>
<accession>A0AAV3ULF1</accession>
<dbReference type="AlphaFoldDB" id="A0AAV3ULF1"/>
<dbReference type="PANTHER" id="PTHR43877">
    <property type="entry name" value="AMINOALKYLPHOSPHONATE N-ACETYLTRANSFERASE-RELATED-RELATED"/>
    <property type="match status" value="1"/>
</dbReference>
<sequence>MTNPTVRPAEPGDATAIRCVARESWHSAYDDIIGASTVDETIDEWYDTERLRESATRTDHEVFVAEHEEIIGFVHAAPHPDAEAVFQLLRIYVVSDEWGSGLGSRLLNRVEGRLRERGGERVRLSVLADNGVGVGFYEARDFDRIEEREADGFGVWEYVYEKEL</sequence>
<evidence type="ECO:0000313" key="5">
    <source>
        <dbReference type="Proteomes" id="UP001501729"/>
    </source>
</evidence>
<dbReference type="GeneID" id="68614295"/>
<dbReference type="GO" id="GO:0016747">
    <property type="term" value="F:acyltransferase activity, transferring groups other than amino-acyl groups"/>
    <property type="evidence" value="ECO:0007669"/>
    <property type="project" value="InterPro"/>
</dbReference>